<reference evidence="9 10" key="1">
    <citation type="journal article" date="2019" name="Genome Biol. Evol.">
        <title>Day and night: Metabolic profiles and evolutionary relationships of six axenic non-marine cyanobacteria.</title>
        <authorList>
            <person name="Will S.E."/>
            <person name="Henke P."/>
            <person name="Boedeker C."/>
            <person name="Huang S."/>
            <person name="Brinkmann H."/>
            <person name="Rohde M."/>
            <person name="Jarek M."/>
            <person name="Friedl T."/>
            <person name="Seufert S."/>
            <person name="Schumacher M."/>
            <person name="Overmann J."/>
            <person name="Neumann-Schaal M."/>
            <person name="Petersen J."/>
        </authorList>
    </citation>
    <scope>NUCLEOTIDE SEQUENCE [LARGE SCALE GENOMIC DNA]</scope>
    <source>
        <strain evidence="9 10">SAG 1403-4b</strain>
    </source>
</reference>
<dbReference type="PANTHER" id="PTHR30269">
    <property type="entry name" value="TRANSMEMBRANE PROTEIN YFCA"/>
    <property type="match status" value="1"/>
</dbReference>
<name>A0A3S1AAL9_ANAVA</name>
<evidence type="ECO:0000256" key="8">
    <source>
        <dbReference type="RuleBase" id="RU363041"/>
    </source>
</evidence>
<feature type="transmembrane region" description="Helical" evidence="8">
    <location>
        <begin position="78"/>
        <end position="98"/>
    </location>
</feature>
<feature type="transmembrane region" description="Helical" evidence="8">
    <location>
        <begin position="210"/>
        <end position="231"/>
    </location>
</feature>
<keyword evidence="3" id="KW-0813">Transport</keyword>
<dbReference type="InterPro" id="IPR002781">
    <property type="entry name" value="TM_pro_TauE-like"/>
</dbReference>
<feature type="transmembrane region" description="Helical" evidence="8">
    <location>
        <begin position="145"/>
        <end position="172"/>
    </location>
</feature>
<feature type="transmembrane region" description="Helical" evidence="8">
    <location>
        <begin position="184"/>
        <end position="204"/>
    </location>
</feature>
<evidence type="ECO:0000256" key="4">
    <source>
        <dbReference type="ARBA" id="ARBA00022475"/>
    </source>
</evidence>
<dbReference type="EMBL" id="RSCM01000005">
    <property type="protein sequence ID" value="RUS97161.1"/>
    <property type="molecule type" value="Genomic_DNA"/>
</dbReference>
<feature type="transmembrane region" description="Helical" evidence="8">
    <location>
        <begin position="238"/>
        <end position="256"/>
    </location>
</feature>
<keyword evidence="5 8" id="KW-0812">Transmembrane</keyword>
<gene>
    <name evidence="9" type="ORF">DSM107003_19020</name>
</gene>
<dbReference type="Proteomes" id="UP000276103">
    <property type="component" value="Unassembled WGS sequence"/>
</dbReference>
<dbReference type="Pfam" id="PF01925">
    <property type="entry name" value="TauE"/>
    <property type="match status" value="1"/>
</dbReference>
<dbReference type="RefSeq" id="WP_127053716.1">
    <property type="nucleotide sequence ID" value="NZ_RSCM01000005.1"/>
</dbReference>
<evidence type="ECO:0000256" key="2">
    <source>
        <dbReference type="ARBA" id="ARBA00009142"/>
    </source>
</evidence>
<dbReference type="PANTHER" id="PTHR30269:SF0">
    <property type="entry name" value="MEMBRANE TRANSPORTER PROTEIN YFCA-RELATED"/>
    <property type="match status" value="1"/>
</dbReference>
<dbReference type="GO" id="GO:0005886">
    <property type="term" value="C:plasma membrane"/>
    <property type="evidence" value="ECO:0007669"/>
    <property type="project" value="UniProtKB-SubCell"/>
</dbReference>
<dbReference type="OrthoDB" id="9807082at2"/>
<evidence type="ECO:0000256" key="3">
    <source>
        <dbReference type="ARBA" id="ARBA00022448"/>
    </source>
</evidence>
<evidence type="ECO:0000313" key="9">
    <source>
        <dbReference type="EMBL" id="RUS97161.1"/>
    </source>
</evidence>
<evidence type="ECO:0000256" key="7">
    <source>
        <dbReference type="ARBA" id="ARBA00023136"/>
    </source>
</evidence>
<keyword evidence="7 8" id="KW-0472">Membrane</keyword>
<evidence type="ECO:0000256" key="5">
    <source>
        <dbReference type="ARBA" id="ARBA00022692"/>
    </source>
</evidence>
<comment type="subcellular location">
    <subcellularLocation>
        <location evidence="1 8">Cell membrane</location>
        <topology evidence="1 8">Multi-pass membrane protein</topology>
    </subcellularLocation>
</comment>
<feature type="transmembrane region" description="Helical" evidence="8">
    <location>
        <begin position="12"/>
        <end position="35"/>
    </location>
</feature>
<evidence type="ECO:0000256" key="6">
    <source>
        <dbReference type="ARBA" id="ARBA00022989"/>
    </source>
</evidence>
<accession>A0A3S1AAL9</accession>
<sequence>MPHNLTIIHSLLLFSTAFIAGGLNAVAGGGSFITFPTLIFTGMPPITANATNNTALWIAAVASAGAYRRDLNIEKRELLVLAAISLVGGVIGSVALLYTSPDVFKKLLPYLLLSATLIFTFSEPLKKWLQLQSKNSSSQSPPLLILALAQLAIAIYGGFFGAGLGILMLATLTFLGIKNIHAMNAFKAFLGSCINGIAIIPFMVADLIVWHQAILMAVGGSLGGYLCAHYARRLDPGLVRKFVMVVAFSMTTYFFLHQN</sequence>
<evidence type="ECO:0000313" key="10">
    <source>
        <dbReference type="Proteomes" id="UP000276103"/>
    </source>
</evidence>
<protein>
    <recommendedName>
        <fullName evidence="8">Probable membrane transporter protein</fullName>
    </recommendedName>
</protein>
<evidence type="ECO:0000256" key="1">
    <source>
        <dbReference type="ARBA" id="ARBA00004651"/>
    </source>
</evidence>
<proteinExistence type="inferred from homology"/>
<dbReference type="InterPro" id="IPR052017">
    <property type="entry name" value="TSUP"/>
</dbReference>
<keyword evidence="10" id="KW-1185">Reference proteome</keyword>
<comment type="similarity">
    <text evidence="2 8">Belongs to the 4-toluene sulfonate uptake permease (TSUP) (TC 2.A.102) family.</text>
</comment>
<dbReference type="AlphaFoldDB" id="A0A3S1AAL9"/>
<keyword evidence="6 8" id="KW-1133">Transmembrane helix</keyword>
<organism evidence="9 10">
    <name type="scientific">Trichormus variabilis SAG 1403-4b</name>
    <dbReference type="NCBI Taxonomy" id="447716"/>
    <lineage>
        <taxon>Bacteria</taxon>
        <taxon>Bacillati</taxon>
        <taxon>Cyanobacteriota</taxon>
        <taxon>Cyanophyceae</taxon>
        <taxon>Nostocales</taxon>
        <taxon>Nostocaceae</taxon>
        <taxon>Trichormus</taxon>
    </lineage>
</organism>
<keyword evidence="4 8" id="KW-1003">Cell membrane</keyword>
<comment type="caution">
    <text evidence="9">The sequence shown here is derived from an EMBL/GenBank/DDBJ whole genome shotgun (WGS) entry which is preliminary data.</text>
</comment>